<dbReference type="Gene3D" id="3.40.50.360">
    <property type="match status" value="1"/>
</dbReference>
<evidence type="ECO:0000256" key="2">
    <source>
        <dbReference type="ARBA" id="ARBA00022643"/>
    </source>
</evidence>
<keyword evidence="1" id="KW-0285">Flavoprotein</keyword>
<dbReference type="NCBIfam" id="TIGR04037">
    <property type="entry name" value="LLM_duo_CE1759"/>
    <property type="match status" value="1"/>
</dbReference>
<dbReference type="EC" id="1.5.1.-" evidence="6"/>
<evidence type="ECO:0000313" key="6">
    <source>
        <dbReference type="EMBL" id="MFD0785222.1"/>
    </source>
</evidence>
<sequence length="194" mass="20827">GLRLPSSTRMLADRLADAARHELAQLGAQVDVAFVEVRDHAHDLVDHLLAGYPPPELGPVLDTVARADGLIAVSPAFTAAYSGLFKMFFDSLDDSALTEKPVLIAATGGTARHALILEHTLRPMFTYLRAAVVPTAVFAAPEDWGAGDVTHGSLPARIGRAARELAREVDRWNGPAIDDPYENPTPFDRLLAGE</sequence>
<feature type="non-terminal residue" evidence="6">
    <location>
        <position position="1"/>
    </location>
</feature>
<name>A0ABW3A316_9ACTN</name>
<evidence type="ECO:0000256" key="3">
    <source>
        <dbReference type="ARBA" id="ARBA00023002"/>
    </source>
</evidence>
<evidence type="ECO:0000259" key="5">
    <source>
        <dbReference type="Pfam" id="PF03358"/>
    </source>
</evidence>
<dbReference type="SUPFAM" id="SSF52218">
    <property type="entry name" value="Flavoproteins"/>
    <property type="match status" value="1"/>
</dbReference>
<keyword evidence="2" id="KW-0288">FMN</keyword>
<feature type="region of interest" description="Disordered" evidence="4">
    <location>
        <begin position="174"/>
        <end position="194"/>
    </location>
</feature>
<dbReference type="InterPro" id="IPR029039">
    <property type="entry name" value="Flavoprotein-like_sf"/>
</dbReference>
<evidence type="ECO:0000313" key="7">
    <source>
        <dbReference type="Proteomes" id="UP001597053"/>
    </source>
</evidence>
<dbReference type="EMBL" id="JBHTHM010000730">
    <property type="protein sequence ID" value="MFD0785222.1"/>
    <property type="molecule type" value="Genomic_DNA"/>
</dbReference>
<reference evidence="7" key="1">
    <citation type="journal article" date="2019" name="Int. J. Syst. Evol. Microbiol.">
        <title>The Global Catalogue of Microorganisms (GCM) 10K type strain sequencing project: providing services to taxonomists for standard genome sequencing and annotation.</title>
        <authorList>
            <consortium name="The Broad Institute Genomics Platform"/>
            <consortium name="The Broad Institute Genome Sequencing Center for Infectious Disease"/>
            <person name="Wu L."/>
            <person name="Ma J."/>
        </authorList>
    </citation>
    <scope>NUCLEOTIDE SEQUENCE [LARGE SCALE GENOMIC DNA]</scope>
    <source>
        <strain evidence="7">JCM 32148</strain>
    </source>
</reference>
<dbReference type="GO" id="GO:0016491">
    <property type="term" value="F:oxidoreductase activity"/>
    <property type="evidence" value="ECO:0007669"/>
    <property type="project" value="UniProtKB-KW"/>
</dbReference>
<accession>A0ABW3A316</accession>
<dbReference type="PANTHER" id="PTHR43408">
    <property type="entry name" value="FMN REDUCTASE (NADPH)"/>
    <property type="match status" value="1"/>
</dbReference>
<dbReference type="InterPro" id="IPR051814">
    <property type="entry name" value="NAD(P)H-dep_FMN_reductase"/>
</dbReference>
<comment type="caution">
    <text evidence="6">The sequence shown here is derived from an EMBL/GenBank/DDBJ whole genome shotgun (WGS) entry which is preliminary data.</text>
</comment>
<dbReference type="PANTHER" id="PTHR43408:SF2">
    <property type="entry name" value="FMN REDUCTASE (NADPH)"/>
    <property type="match status" value="1"/>
</dbReference>
<dbReference type="Pfam" id="PF03358">
    <property type="entry name" value="FMN_red"/>
    <property type="match status" value="1"/>
</dbReference>
<keyword evidence="7" id="KW-1185">Reference proteome</keyword>
<feature type="domain" description="NADPH-dependent FMN reductase-like" evidence="5">
    <location>
        <begin position="2"/>
        <end position="144"/>
    </location>
</feature>
<dbReference type="InterPro" id="IPR005025">
    <property type="entry name" value="FMN_Rdtase-like_dom"/>
</dbReference>
<proteinExistence type="predicted"/>
<evidence type="ECO:0000256" key="4">
    <source>
        <dbReference type="SAM" id="MobiDB-lite"/>
    </source>
</evidence>
<evidence type="ECO:0000256" key="1">
    <source>
        <dbReference type="ARBA" id="ARBA00022630"/>
    </source>
</evidence>
<keyword evidence="3 6" id="KW-0560">Oxidoreductase</keyword>
<dbReference type="Proteomes" id="UP001597053">
    <property type="component" value="Unassembled WGS sequence"/>
</dbReference>
<dbReference type="InterPro" id="IPR023932">
    <property type="entry name" value="CE1759_FMN_reduct"/>
</dbReference>
<gene>
    <name evidence="6" type="ORF">ACFQZ8_15050</name>
</gene>
<protein>
    <submittedName>
        <fullName evidence="6">FMN reductase</fullName>
        <ecNumber evidence="6">1.5.1.-</ecNumber>
    </submittedName>
</protein>
<organism evidence="6 7">
    <name type="scientific">Micromonospora azadirachtae</name>
    <dbReference type="NCBI Taxonomy" id="1970735"/>
    <lineage>
        <taxon>Bacteria</taxon>
        <taxon>Bacillati</taxon>
        <taxon>Actinomycetota</taxon>
        <taxon>Actinomycetes</taxon>
        <taxon>Micromonosporales</taxon>
        <taxon>Micromonosporaceae</taxon>
        <taxon>Micromonospora</taxon>
    </lineage>
</organism>